<evidence type="ECO:0000256" key="13">
    <source>
        <dbReference type="PIRSR" id="PIRSR639383-3"/>
    </source>
</evidence>
<evidence type="ECO:0000256" key="2">
    <source>
        <dbReference type="ARBA" id="ARBA00011881"/>
    </source>
</evidence>
<dbReference type="PANTHER" id="PTHR23088:SF27">
    <property type="entry name" value="DEAMINATED GLUTATHIONE AMIDASE"/>
    <property type="match status" value="1"/>
</dbReference>
<feature type="binding site" evidence="12">
    <location>
        <position position="389"/>
    </location>
    <ligand>
        <name>substrate</name>
    </ligand>
</feature>
<evidence type="ECO:0000256" key="12">
    <source>
        <dbReference type="PIRSR" id="PIRSR639383-2"/>
    </source>
</evidence>
<sequence>MFSSICRNAVRELQSFTMEKSRHLIAVCQMTSNHDMEANLKIADALMQQAKQRNAEMIFFPESFDFIGRNREESISMAHDENGIYIAKFREKAKELGLWLSLGGFHEKDPSGKNLPFNTHLIIDSNGRTQGKYRKLHIFDLEIPGKVRLKESEFSSKGPELVEPITTPVGLMGLNICYDVRFPEVALWSRQRGAQVLTYPAAFTVNTGLAHWETLLRARAIETQCYVVAAAQSGVHNEKRSSYGHAMVIDPWGAIIAQCSETTGLCYAEILPEYIDEVRRNQPVFEHRRSDLYSIITNVEVNFDEEKAIYFGNNLIPADTIFFRTPYSFAFVNHRPVLPGHVLVSPRRIATRLTDLTDCETADIFNVSKKVQAMLEKHYKTNSTSVAVQDGPDAGQTVSHVHVHIVPRNKGDFDNNPDAFYGELAEHDDPVKGKKIRDLDDMRQEAALYRRLLRQ</sequence>
<evidence type="ECO:0000256" key="7">
    <source>
        <dbReference type="ARBA" id="ARBA00047780"/>
    </source>
</evidence>
<dbReference type="InterPro" id="IPR001110">
    <property type="entry name" value="UPF0012_CS"/>
</dbReference>
<dbReference type="PROSITE" id="PS01227">
    <property type="entry name" value="UPF0012"/>
    <property type="match status" value="1"/>
</dbReference>
<keyword evidence="18" id="KW-1185">Reference proteome</keyword>
<feature type="active site" description="Tele-AMP-histidine intermediate" evidence="11">
    <location>
        <position position="402"/>
    </location>
</feature>
<dbReference type="GO" id="GO:0047710">
    <property type="term" value="F:bis(5'-adenosyl)-triphosphatase activity"/>
    <property type="evidence" value="ECO:0007669"/>
    <property type="project" value="UniProtKB-EC"/>
</dbReference>
<comment type="similarity">
    <text evidence="9">In the N-terminal section; belongs to the UPF0012 family.</text>
</comment>
<evidence type="ECO:0000259" key="16">
    <source>
        <dbReference type="PROSITE" id="PS51084"/>
    </source>
</evidence>
<dbReference type="AlphaFoldDB" id="A0A0N4UVW9"/>
<dbReference type="InterPro" id="IPR045254">
    <property type="entry name" value="Nit1/2_C-N_Hydrolase"/>
</dbReference>
<dbReference type="Pfam" id="PF00795">
    <property type="entry name" value="CN_hydrolase"/>
    <property type="match status" value="1"/>
</dbReference>
<proteinExistence type="inferred from homology"/>
<dbReference type="SUPFAM" id="SSF56317">
    <property type="entry name" value="Carbon-nitrogen hydrolase"/>
    <property type="match status" value="1"/>
</dbReference>
<evidence type="ECO:0000256" key="1">
    <source>
        <dbReference type="ARBA" id="ARBA00001936"/>
    </source>
</evidence>
<dbReference type="InterPro" id="IPR036265">
    <property type="entry name" value="HIT-like_sf"/>
</dbReference>
<dbReference type="GO" id="GO:0006139">
    <property type="term" value="P:nucleobase-containing compound metabolic process"/>
    <property type="evidence" value="ECO:0007669"/>
    <property type="project" value="TreeGrafter"/>
</dbReference>
<protein>
    <recommendedName>
        <fullName evidence="10">Nitrilase and fragile histidine triad fusion protein NitFhit</fullName>
        <ecNumber evidence="3">3.6.1.29</ecNumber>
    </recommendedName>
</protein>
<dbReference type="Gene3D" id="3.60.110.10">
    <property type="entry name" value="Carbon-nitrogen hydrolase"/>
    <property type="match status" value="1"/>
</dbReference>
<accession>A0A0N4UVW9</accession>
<evidence type="ECO:0000256" key="14">
    <source>
        <dbReference type="PROSITE-ProRule" id="PRU00464"/>
    </source>
</evidence>
<dbReference type="InterPro" id="IPR003010">
    <property type="entry name" value="C-N_Hydrolase"/>
</dbReference>
<evidence type="ECO:0000313" key="19">
    <source>
        <dbReference type="WBParaSite" id="EVEC_0000160701-mRNA-1"/>
    </source>
</evidence>
<dbReference type="SUPFAM" id="SSF54197">
    <property type="entry name" value="HIT-like"/>
    <property type="match status" value="1"/>
</dbReference>
<evidence type="ECO:0000256" key="11">
    <source>
        <dbReference type="PIRSR" id="PIRSR639383-1"/>
    </source>
</evidence>
<dbReference type="EMBL" id="UXUI01007196">
    <property type="protein sequence ID" value="VDD86172.1"/>
    <property type="molecule type" value="Genomic_DNA"/>
</dbReference>
<evidence type="ECO:0000256" key="6">
    <source>
        <dbReference type="ARBA" id="ARBA00023268"/>
    </source>
</evidence>
<keyword evidence="4" id="KW-0547">Nucleotide-binding</keyword>
<dbReference type="PROSITE" id="PS51084">
    <property type="entry name" value="HIT_2"/>
    <property type="match status" value="1"/>
</dbReference>
<dbReference type="WBParaSite" id="EVEC_0000160701-mRNA-1">
    <property type="protein sequence ID" value="EVEC_0000160701-mRNA-1"/>
    <property type="gene ID" value="EVEC_0000160701"/>
</dbReference>
<feature type="site" description="Important for induction of apoptosis" evidence="13">
    <location>
        <position position="421"/>
    </location>
</feature>
<dbReference type="PANTHER" id="PTHR23088">
    <property type="entry name" value="NITRILASE-RELATED"/>
    <property type="match status" value="1"/>
</dbReference>
<gene>
    <name evidence="17" type="ORF">EVEC_LOCUS1315</name>
</gene>
<comment type="subunit">
    <text evidence="2">Homotetramer.</text>
</comment>
<dbReference type="InterPro" id="IPR011146">
    <property type="entry name" value="HIT-like"/>
</dbReference>
<dbReference type="GO" id="GO:0000166">
    <property type="term" value="F:nucleotide binding"/>
    <property type="evidence" value="ECO:0007669"/>
    <property type="project" value="UniProtKB-KW"/>
</dbReference>
<dbReference type="InterPro" id="IPR039383">
    <property type="entry name" value="FHIT"/>
</dbReference>
<feature type="binding site" evidence="12">
    <location>
        <begin position="395"/>
        <end position="398"/>
    </location>
    <ligand>
        <name>substrate</name>
    </ligand>
</feature>
<evidence type="ECO:0000313" key="17">
    <source>
        <dbReference type="EMBL" id="VDD86172.1"/>
    </source>
</evidence>
<reference evidence="19" key="1">
    <citation type="submission" date="2017-02" db="UniProtKB">
        <authorList>
            <consortium name="WormBaseParasite"/>
        </authorList>
    </citation>
    <scope>IDENTIFICATION</scope>
</reference>
<evidence type="ECO:0000256" key="10">
    <source>
        <dbReference type="ARBA" id="ARBA00069577"/>
    </source>
</evidence>
<comment type="catalytic activity">
    <reaction evidence="7">
        <text>P(1),P(3)-bis(5'-adenosyl) triphosphate + H2O = AMP + ADP + 2 H(+)</text>
        <dbReference type="Rhea" id="RHEA:13893"/>
        <dbReference type="ChEBI" id="CHEBI:15377"/>
        <dbReference type="ChEBI" id="CHEBI:15378"/>
        <dbReference type="ChEBI" id="CHEBI:58529"/>
        <dbReference type="ChEBI" id="CHEBI:456215"/>
        <dbReference type="ChEBI" id="CHEBI:456216"/>
        <dbReference type="EC" id="3.6.1.29"/>
    </reaction>
</comment>
<dbReference type="GO" id="GO:0016811">
    <property type="term" value="F:hydrolase activity, acting on carbon-nitrogen (but not peptide) bonds, in linear amides"/>
    <property type="evidence" value="ECO:0007669"/>
    <property type="project" value="InterPro"/>
</dbReference>
<reference evidence="17 18" key="2">
    <citation type="submission" date="2018-10" db="EMBL/GenBank/DDBJ databases">
        <authorList>
            <consortium name="Pathogen Informatics"/>
        </authorList>
    </citation>
    <scope>NUCLEOTIDE SEQUENCE [LARGE SCALE GENOMIC DNA]</scope>
</reference>
<evidence type="ECO:0000259" key="15">
    <source>
        <dbReference type="PROSITE" id="PS50263"/>
    </source>
</evidence>
<dbReference type="InterPro" id="IPR036526">
    <property type="entry name" value="C-N_Hydrolase_sf"/>
</dbReference>
<dbReference type="InterPro" id="IPR019808">
    <property type="entry name" value="Histidine_triad_CS"/>
</dbReference>
<name>A0A0N4UVW9_ENTVE</name>
<dbReference type="CDD" id="cd01275">
    <property type="entry name" value="FHIT"/>
    <property type="match status" value="1"/>
</dbReference>
<dbReference type="OrthoDB" id="680339at2759"/>
<keyword evidence="6" id="KW-0511">Multifunctional enzyme</keyword>
<evidence type="ECO:0000256" key="8">
    <source>
        <dbReference type="ARBA" id="ARBA00057461"/>
    </source>
</evidence>
<evidence type="ECO:0000256" key="3">
    <source>
        <dbReference type="ARBA" id="ARBA00012377"/>
    </source>
</evidence>
<evidence type="ECO:0000256" key="4">
    <source>
        <dbReference type="ARBA" id="ARBA00022741"/>
    </source>
</evidence>
<dbReference type="FunFam" id="3.30.428.10:FF:000011">
    <property type="entry name" value="Fragile histidine triad"/>
    <property type="match status" value="1"/>
</dbReference>
<feature type="domain" description="HIT" evidence="16">
    <location>
        <begin position="307"/>
        <end position="415"/>
    </location>
</feature>
<comment type="cofactor">
    <cofactor evidence="1">
        <name>Mn(2+)</name>
        <dbReference type="ChEBI" id="CHEBI:29035"/>
    </cofactor>
</comment>
<evidence type="ECO:0000256" key="9">
    <source>
        <dbReference type="ARBA" id="ARBA00061127"/>
    </source>
</evidence>
<evidence type="ECO:0000256" key="5">
    <source>
        <dbReference type="ARBA" id="ARBA00022801"/>
    </source>
</evidence>
<evidence type="ECO:0000313" key="18">
    <source>
        <dbReference type="Proteomes" id="UP000274131"/>
    </source>
</evidence>
<keyword evidence="5" id="KW-0378">Hydrolase</keyword>
<dbReference type="Proteomes" id="UP000274131">
    <property type="component" value="Unassembled WGS sequence"/>
</dbReference>
<dbReference type="Pfam" id="PF01230">
    <property type="entry name" value="HIT"/>
    <property type="match status" value="1"/>
</dbReference>
<feature type="domain" description="CN hydrolase" evidence="15">
    <location>
        <begin position="22"/>
        <end position="272"/>
    </location>
</feature>
<dbReference type="STRING" id="51028.A0A0N4UVW9"/>
<dbReference type="CDD" id="cd07572">
    <property type="entry name" value="nit"/>
    <property type="match status" value="1"/>
</dbReference>
<feature type="binding site" evidence="12">
    <location>
        <position position="404"/>
    </location>
    <ligand>
        <name>substrate</name>
    </ligand>
</feature>
<dbReference type="PROSITE" id="PS00892">
    <property type="entry name" value="HIT_1"/>
    <property type="match status" value="1"/>
</dbReference>
<dbReference type="PROSITE" id="PS50263">
    <property type="entry name" value="CN_HYDROLASE"/>
    <property type="match status" value="1"/>
</dbReference>
<feature type="short sequence motif" description="Histidine triad motif" evidence="14">
    <location>
        <begin position="400"/>
        <end position="404"/>
    </location>
</feature>
<dbReference type="FunFam" id="3.60.110.10:FF:000005">
    <property type="entry name" value="nitrilase homolog 1 isoform X1"/>
    <property type="match status" value="1"/>
</dbReference>
<comment type="function">
    <text evidence="8">Cleaves A-5'-PPP-5'A to yield AMP and ADP.</text>
</comment>
<dbReference type="EC" id="3.6.1.29" evidence="3"/>
<dbReference type="Gene3D" id="3.30.428.10">
    <property type="entry name" value="HIT-like"/>
    <property type="match status" value="1"/>
</dbReference>
<feature type="binding site" evidence="12">
    <location>
        <position position="333"/>
    </location>
    <ligand>
        <name>substrate</name>
    </ligand>
</feature>
<organism evidence="19">
    <name type="scientific">Enterobius vermicularis</name>
    <name type="common">Human pinworm</name>
    <dbReference type="NCBI Taxonomy" id="51028"/>
    <lineage>
        <taxon>Eukaryota</taxon>
        <taxon>Metazoa</taxon>
        <taxon>Ecdysozoa</taxon>
        <taxon>Nematoda</taxon>
        <taxon>Chromadorea</taxon>
        <taxon>Rhabditida</taxon>
        <taxon>Spirurina</taxon>
        <taxon>Oxyuridomorpha</taxon>
        <taxon>Oxyuroidea</taxon>
        <taxon>Oxyuridae</taxon>
        <taxon>Enterobius</taxon>
    </lineage>
</organism>